<dbReference type="AlphaFoldDB" id="A0A501WAJ5"/>
<sequence>MRPREDLLGKVRAGAAEGAVLIVGGGINGVGVFRDLARQGVPSLLVERGDFASGTSAAPSRLIHGGLRYLETGEFALVRESVEERNLLLLNAPHQVRPLPVWIPTFSWTGGALAAGLRFLRLRRSPGPKGAAVVRLGLGVFDRFGEFRRTMPRHRAIPIAEARARFPRLAPKVRAVLEYYDARISSPERLTLELVGDAERDCPEAMAIPYLAVEGGEGAGVRLRDTISGETLTVRPRLVVNCAGAWVDPVGETLGVPERLTGGTKGSHLVLDRPDLAAALGEAMLYFETHDHRACLVYRLDGGKVMLGTTDLRTEEPDGARCSEEEIDYLFAVLEEVLPGSAPRREEIVFAVAGVRPLPRSAGGATGAISRDHSLRRFDPAPGRPFPILTLVGGKWTTYRACAAQIADAVLAEIGASRREDTRALPIGGGADFPRETGAFDRLARDIAAQSGLSPARAALLLRRYGTTARAVAAASGGRFTPLEGAAGYSVEEIRWILAEERAARLDDLVLRRTLIGFDGLASAVSVRALARIMAESLGWSAERREAEVARTLTLLARRHHVSVDEPDAEDHARYALG</sequence>
<evidence type="ECO:0000256" key="5">
    <source>
        <dbReference type="ARBA" id="ARBA00023002"/>
    </source>
</evidence>
<dbReference type="SUPFAM" id="SSF54373">
    <property type="entry name" value="FAD-linked reductases, C-terminal domain"/>
    <property type="match status" value="1"/>
</dbReference>
<dbReference type="Pfam" id="PF01266">
    <property type="entry name" value="DAO"/>
    <property type="match status" value="1"/>
</dbReference>
<dbReference type="PRINTS" id="PR01001">
    <property type="entry name" value="FADG3PDH"/>
</dbReference>
<dbReference type="InterPro" id="IPR038299">
    <property type="entry name" value="DAO_C_sf"/>
</dbReference>
<keyword evidence="9" id="KW-1185">Reference proteome</keyword>
<evidence type="ECO:0000256" key="3">
    <source>
        <dbReference type="ARBA" id="ARBA00022630"/>
    </source>
</evidence>
<comment type="caution">
    <text evidence="8">The sequence shown here is derived from an EMBL/GenBank/DDBJ whole genome shotgun (WGS) entry which is preliminary data.</text>
</comment>
<gene>
    <name evidence="8" type="ORF">FJM51_21055</name>
</gene>
<dbReference type="InterPro" id="IPR031656">
    <property type="entry name" value="DAO_C"/>
</dbReference>
<dbReference type="PANTHER" id="PTHR11985:SF15">
    <property type="entry name" value="GLYCEROL-3-PHOSPHATE DEHYDROGENASE, MITOCHONDRIAL"/>
    <property type="match status" value="1"/>
</dbReference>
<dbReference type="InterPro" id="IPR000447">
    <property type="entry name" value="G3P_DH_FAD-dep"/>
</dbReference>
<dbReference type="OrthoDB" id="9766796at2"/>
<dbReference type="PROSITE" id="PS00978">
    <property type="entry name" value="FAD_G3PDH_2"/>
    <property type="match status" value="1"/>
</dbReference>
<dbReference type="GO" id="GO:0004368">
    <property type="term" value="F:glycerol-3-phosphate dehydrogenase (quinone) activity"/>
    <property type="evidence" value="ECO:0007669"/>
    <property type="project" value="InterPro"/>
</dbReference>
<dbReference type="Gene3D" id="3.30.9.10">
    <property type="entry name" value="D-Amino Acid Oxidase, subunit A, domain 2"/>
    <property type="match status" value="1"/>
</dbReference>
<dbReference type="InterPro" id="IPR036188">
    <property type="entry name" value="FAD/NAD-bd_sf"/>
</dbReference>
<dbReference type="PANTHER" id="PTHR11985">
    <property type="entry name" value="GLYCEROL-3-PHOSPHATE DEHYDROGENASE"/>
    <property type="match status" value="1"/>
</dbReference>
<feature type="domain" description="FAD dependent oxidoreductase" evidence="6">
    <location>
        <begin position="20"/>
        <end position="360"/>
    </location>
</feature>
<comment type="similarity">
    <text evidence="2">Belongs to the FAD-dependent glycerol-3-phosphate dehydrogenase family.</text>
</comment>
<dbReference type="GO" id="GO:0046168">
    <property type="term" value="P:glycerol-3-phosphate catabolic process"/>
    <property type="evidence" value="ECO:0007669"/>
    <property type="project" value="TreeGrafter"/>
</dbReference>
<comment type="cofactor">
    <cofactor evidence="1">
        <name>FAD</name>
        <dbReference type="ChEBI" id="CHEBI:57692"/>
    </cofactor>
</comment>
<evidence type="ECO:0000259" key="7">
    <source>
        <dbReference type="Pfam" id="PF16901"/>
    </source>
</evidence>
<evidence type="ECO:0000256" key="4">
    <source>
        <dbReference type="ARBA" id="ARBA00022827"/>
    </source>
</evidence>
<dbReference type="Proteomes" id="UP000319255">
    <property type="component" value="Unassembled WGS sequence"/>
</dbReference>
<evidence type="ECO:0000259" key="6">
    <source>
        <dbReference type="Pfam" id="PF01266"/>
    </source>
</evidence>
<dbReference type="Pfam" id="PF16901">
    <property type="entry name" value="DAO_C"/>
    <property type="match status" value="1"/>
</dbReference>
<proteinExistence type="inferred from homology"/>
<dbReference type="SUPFAM" id="SSF51905">
    <property type="entry name" value="FAD/NAD(P)-binding domain"/>
    <property type="match status" value="1"/>
</dbReference>
<feature type="domain" description="Alpha-glycerophosphate oxidase C-terminal" evidence="7">
    <location>
        <begin position="422"/>
        <end position="545"/>
    </location>
</feature>
<keyword evidence="3" id="KW-0285">Flavoprotein</keyword>
<protein>
    <submittedName>
        <fullName evidence="8">Glycerol-3-phosphate dehydrogenase/oxidase</fullName>
    </submittedName>
</protein>
<dbReference type="RefSeq" id="WP_140456097.1">
    <property type="nucleotide sequence ID" value="NZ_VFRP01000037.1"/>
</dbReference>
<dbReference type="Gene3D" id="3.50.50.60">
    <property type="entry name" value="FAD/NAD(P)-binding domain"/>
    <property type="match status" value="1"/>
</dbReference>
<accession>A0A501WAJ5</accession>
<keyword evidence="5" id="KW-0560">Oxidoreductase</keyword>
<dbReference type="InterPro" id="IPR006076">
    <property type="entry name" value="FAD-dep_OxRdtase"/>
</dbReference>
<dbReference type="EMBL" id="VFRP01000037">
    <property type="protein sequence ID" value="TPE46963.1"/>
    <property type="molecule type" value="Genomic_DNA"/>
</dbReference>
<evidence type="ECO:0000313" key="8">
    <source>
        <dbReference type="EMBL" id="TPE46963.1"/>
    </source>
</evidence>
<keyword evidence="4" id="KW-0274">FAD</keyword>
<name>A0A501WAJ5_9RHOB</name>
<evidence type="ECO:0000313" key="9">
    <source>
        <dbReference type="Proteomes" id="UP000319255"/>
    </source>
</evidence>
<evidence type="ECO:0000256" key="1">
    <source>
        <dbReference type="ARBA" id="ARBA00001974"/>
    </source>
</evidence>
<evidence type="ECO:0000256" key="2">
    <source>
        <dbReference type="ARBA" id="ARBA00007330"/>
    </source>
</evidence>
<reference evidence="8 9" key="1">
    <citation type="submission" date="2019-06" db="EMBL/GenBank/DDBJ databases">
        <title>A novel bacterium of genus Amaricoccus, isolated from marine sediment.</title>
        <authorList>
            <person name="Huang H."/>
            <person name="Mo K."/>
            <person name="Hu Y."/>
        </authorList>
    </citation>
    <scope>NUCLEOTIDE SEQUENCE [LARGE SCALE GENOMIC DNA]</scope>
    <source>
        <strain evidence="8 9">HB172011</strain>
    </source>
</reference>
<dbReference type="Gene3D" id="1.10.8.870">
    <property type="entry name" value="Alpha-glycerophosphate oxidase, cap domain"/>
    <property type="match status" value="1"/>
</dbReference>
<organism evidence="8 9">
    <name type="scientific">Amaricoccus solimangrovi</name>
    <dbReference type="NCBI Taxonomy" id="2589815"/>
    <lineage>
        <taxon>Bacteria</taxon>
        <taxon>Pseudomonadati</taxon>
        <taxon>Pseudomonadota</taxon>
        <taxon>Alphaproteobacteria</taxon>
        <taxon>Rhodobacterales</taxon>
        <taxon>Paracoccaceae</taxon>
        <taxon>Amaricoccus</taxon>
    </lineage>
</organism>